<dbReference type="AlphaFoldDB" id="A0A075WEX2"/>
<dbReference type="KEGG" id="afg:AFULGI_00015800"/>
<sequence>MAHKTLTISEEAYNALKRLKREGESFSDVILRITRGASLLEYIESTEFSQELADKIEEVYKARELVKSRAVKL</sequence>
<dbReference type="GeneID" id="24795078"/>
<evidence type="ECO:0000313" key="2">
    <source>
        <dbReference type="EMBL" id="AIG98342.1"/>
    </source>
</evidence>
<proteinExistence type="predicted"/>
<accession>A0A075WEX2</accession>
<reference evidence="2 3" key="1">
    <citation type="submission" date="2013-07" db="EMBL/GenBank/DDBJ databases">
        <title>Genome of Archaeoglobus fulgidus.</title>
        <authorList>
            <person name="Fiebig A."/>
            <person name="Birkeland N.-K."/>
        </authorList>
    </citation>
    <scope>NUCLEOTIDE SEQUENCE [LARGE SCALE GENOMIC DNA]</scope>
    <source>
        <strain evidence="2 3">DSM 8774</strain>
    </source>
</reference>
<dbReference type="HOGENOM" id="CLU_170073_1_1_2"/>
<evidence type="ECO:0000313" key="3">
    <source>
        <dbReference type="Proteomes" id="UP000028501"/>
    </source>
</evidence>
<keyword evidence="1" id="KW-1277">Toxin-antitoxin system</keyword>
<dbReference type="Pfam" id="PF02697">
    <property type="entry name" value="VAPB_antitox"/>
    <property type="match status" value="1"/>
</dbReference>
<organism evidence="2 3">
    <name type="scientific">Archaeoglobus fulgidus DSM 8774</name>
    <dbReference type="NCBI Taxonomy" id="1344584"/>
    <lineage>
        <taxon>Archaea</taxon>
        <taxon>Methanobacteriati</taxon>
        <taxon>Methanobacteriota</taxon>
        <taxon>Archaeoglobi</taxon>
        <taxon>Archaeoglobales</taxon>
        <taxon>Archaeoglobaceae</taxon>
        <taxon>Archaeoglobus</taxon>
    </lineage>
</organism>
<dbReference type="Proteomes" id="UP000028501">
    <property type="component" value="Chromosome"/>
</dbReference>
<evidence type="ECO:0000256" key="1">
    <source>
        <dbReference type="ARBA" id="ARBA00022649"/>
    </source>
</evidence>
<gene>
    <name evidence="2" type="ORF">AFULGI_00015800</name>
</gene>
<dbReference type="RefSeq" id="WP_048095689.1">
    <property type="nucleotide sequence ID" value="NZ_CP006577.1"/>
</dbReference>
<protein>
    <recommendedName>
        <fullName evidence="4">Antitoxin</fullName>
    </recommendedName>
</protein>
<dbReference type="EMBL" id="CP006577">
    <property type="protein sequence ID" value="AIG98342.1"/>
    <property type="molecule type" value="Genomic_DNA"/>
</dbReference>
<dbReference type="InterPro" id="IPR003847">
    <property type="entry name" value="Put_antitoxin"/>
</dbReference>
<evidence type="ECO:0008006" key="4">
    <source>
        <dbReference type="Google" id="ProtNLM"/>
    </source>
</evidence>
<name>A0A075WEX2_ARCFL</name>